<evidence type="ECO:0000256" key="11">
    <source>
        <dbReference type="ARBA" id="ARBA00023136"/>
    </source>
</evidence>
<sequence length="306" mass="31382">MATGFSDGLVYTALQRAGYAALTVVVRLNAARRALTALSACAAASLASAVPSLRTLLAVTIALPPIDHIGSRPRPPSVLGVAISEQIDDSNCAAAAEALGMLLSWAHGHSFGLVLLHEAAGSLQQPHHMRQLELQLLQRRLTGAVQLQAGWQVHEGAGAASEASTDAQLKAVLLSAAEGQWPLLAVARHTRTGTPRAEAADAAAAEGVVATDGATDGCGGTAAAIDAAIQAPARLRRRLQAVAGTLAGAEPDFVLVTGPALTLGGFPAWCVRASEIYGVGPLAELDADKLQAAMARFCTTKQRFGK</sequence>
<evidence type="ECO:0000256" key="8">
    <source>
        <dbReference type="ARBA" id="ARBA00022824"/>
    </source>
</evidence>
<dbReference type="OrthoDB" id="514835at2759"/>
<evidence type="ECO:0000313" key="13">
    <source>
        <dbReference type="EMBL" id="KAI3431307.1"/>
    </source>
</evidence>
<proteinExistence type="inferred from homology"/>
<comment type="pathway">
    <text evidence="3">Protein modification; protein glycosylation.</text>
</comment>
<comment type="catalytic activity">
    <reaction evidence="12">
        <text>n isopentenyl diphosphate + (2E,6E)-farnesyl diphosphate = a di-trans,poly-cis-polyprenyl diphosphate + n diphosphate</text>
        <dbReference type="Rhea" id="RHEA:53008"/>
        <dbReference type="Rhea" id="RHEA-COMP:19494"/>
        <dbReference type="ChEBI" id="CHEBI:33019"/>
        <dbReference type="ChEBI" id="CHEBI:128769"/>
        <dbReference type="ChEBI" id="CHEBI:136960"/>
        <dbReference type="ChEBI" id="CHEBI:175763"/>
        <dbReference type="EC" id="2.5.1.87"/>
    </reaction>
</comment>
<dbReference type="InterPro" id="IPR038887">
    <property type="entry name" value="Nus1/NgBR"/>
</dbReference>
<name>A0A9D4TPI0_CHLVU</name>
<dbReference type="EMBL" id="SIDB01000006">
    <property type="protein sequence ID" value="KAI3431307.1"/>
    <property type="molecule type" value="Genomic_DNA"/>
</dbReference>
<evidence type="ECO:0000256" key="5">
    <source>
        <dbReference type="ARBA" id="ARBA00012596"/>
    </source>
</evidence>
<evidence type="ECO:0000256" key="12">
    <source>
        <dbReference type="ARBA" id="ARBA00047353"/>
    </source>
</evidence>
<dbReference type="Proteomes" id="UP001055712">
    <property type="component" value="Unassembled WGS sequence"/>
</dbReference>
<dbReference type="GO" id="GO:0045547">
    <property type="term" value="F:ditrans,polycis-polyprenyl diphosphate synthase [(2E,6E)-farnesyl diphosphate specific] activity"/>
    <property type="evidence" value="ECO:0007669"/>
    <property type="project" value="UniProtKB-EC"/>
</dbReference>
<dbReference type="InterPro" id="IPR036424">
    <property type="entry name" value="UPP_synth-like_sf"/>
</dbReference>
<dbReference type="PANTHER" id="PTHR21528:SF0">
    <property type="entry name" value="DEHYDRODOLICHYL DIPHOSPHATE SYNTHASE COMPLEX SUBUNIT NUS1"/>
    <property type="match status" value="1"/>
</dbReference>
<evidence type="ECO:0000313" key="14">
    <source>
        <dbReference type="Proteomes" id="UP001055712"/>
    </source>
</evidence>
<reference evidence="13" key="2">
    <citation type="submission" date="2020-11" db="EMBL/GenBank/DDBJ databases">
        <authorList>
            <person name="Cecchin M."/>
            <person name="Marcolungo L."/>
            <person name="Rossato M."/>
            <person name="Girolomoni L."/>
            <person name="Cosentino E."/>
            <person name="Cuine S."/>
            <person name="Li-Beisson Y."/>
            <person name="Delledonne M."/>
            <person name="Ballottari M."/>
        </authorList>
    </citation>
    <scope>NUCLEOTIDE SEQUENCE</scope>
    <source>
        <strain evidence="13">211/11P</strain>
        <tissue evidence="13">Whole cell</tissue>
    </source>
</reference>
<evidence type="ECO:0000256" key="4">
    <source>
        <dbReference type="ARBA" id="ARBA00005432"/>
    </source>
</evidence>
<evidence type="ECO:0000256" key="10">
    <source>
        <dbReference type="ARBA" id="ARBA00022989"/>
    </source>
</evidence>
<evidence type="ECO:0000256" key="7">
    <source>
        <dbReference type="ARBA" id="ARBA00022692"/>
    </source>
</evidence>
<comment type="similarity">
    <text evidence="4">Belongs to the UPP synthase family.</text>
</comment>
<dbReference type="SUPFAM" id="SSF64005">
    <property type="entry name" value="Undecaprenyl diphosphate synthase"/>
    <property type="match status" value="1"/>
</dbReference>
<evidence type="ECO:0000256" key="2">
    <source>
        <dbReference type="ARBA" id="ARBA00004586"/>
    </source>
</evidence>
<keyword evidence="9" id="KW-0460">Magnesium</keyword>
<dbReference type="EC" id="2.5.1.87" evidence="5"/>
<keyword evidence="14" id="KW-1185">Reference proteome</keyword>
<evidence type="ECO:0000256" key="6">
    <source>
        <dbReference type="ARBA" id="ARBA00022679"/>
    </source>
</evidence>
<organism evidence="13 14">
    <name type="scientific">Chlorella vulgaris</name>
    <name type="common">Green alga</name>
    <dbReference type="NCBI Taxonomy" id="3077"/>
    <lineage>
        <taxon>Eukaryota</taxon>
        <taxon>Viridiplantae</taxon>
        <taxon>Chlorophyta</taxon>
        <taxon>core chlorophytes</taxon>
        <taxon>Trebouxiophyceae</taxon>
        <taxon>Chlorellales</taxon>
        <taxon>Chlorellaceae</taxon>
        <taxon>Chlorella clade</taxon>
        <taxon>Chlorella</taxon>
    </lineage>
</organism>
<reference evidence="13" key="1">
    <citation type="journal article" date="2019" name="Plant J.">
        <title>Chlorella vulgaris genome assembly and annotation reveals the molecular basis for metabolic acclimation to high light conditions.</title>
        <authorList>
            <person name="Cecchin M."/>
            <person name="Marcolungo L."/>
            <person name="Rossato M."/>
            <person name="Girolomoni L."/>
            <person name="Cosentino E."/>
            <person name="Cuine S."/>
            <person name="Li-Beisson Y."/>
            <person name="Delledonne M."/>
            <person name="Ballottari M."/>
        </authorList>
    </citation>
    <scope>NUCLEOTIDE SEQUENCE</scope>
    <source>
        <strain evidence="13">211/11P</strain>
    </source>
</reference>
<keyword evidence="7" id="KW-0812">Transmembrane</keyword>
<comment type="cofactor">
    <cofactor evidence="1">
        <name>Mg(2+)</name>
        <dbReference type="ChEBI" id="CHEBI:18420"/>
    </cofactor>
</comment>
<dbReference type="Gene3D" id="3.40.1180.10">
    <property type="entry name" value="Decaprenyl diphosphate synthase-like"/>
    <property type="match status" value="1"/>
</dbReference>
<evidence type="ECO:0000256" key="3">
    <source>
        <dbReference type="ARBA" id="ARBA00004922"/>
    </source>
</evidence>
<keyword evidence="8" id="KW-0256">Endoplasmic reticulum</keyword>
<protein>
    <recommendedName>
        <fullName evidence="5">ditrans,polycis-polyprenyl diphosphate synthase [(2E,6E)-farnesyldiphosphate specific]</fullName>
        <ecNumber evidence="5">2.5.1.87</ecNumber>
    </recommendedName>
</protein>
<keyword evidence="6" id="KW-0808">Transferase</keyword>
<keyword evidence="11" id="KW-0472">Membrane</keyword>
<dbReference type="AlphaFoldDB" id="A0A9D4TPI0"/>
<comment type="caution">
    <text evidence="13">The sequence shown here is derived from an EMBL/GenBank/DDBJ whole genome shotgun (WGS) entry which is preliminary data.</text>
</comment>
<comment type="subcellular location">
    <subcellularLocation>
        <location evidence="2">Endoplasmic reticulum membrane</location>
    </subcellularLocation>
</comment>
<evidence type="ECO:0000256" key="1">
    <source>
        <dbReference type="ARBA" id="ARBA00001946"/>
    </source>
</evidence>
<dbReference type="GO" id="GO:1904423">
    <property type="term" value="C:dehydrodolichyl diphosphate synthase complex"/>
    <property type="evidence" value="ECO:0007669"/>
    <property type="project" value="InterPro"/>
</dbReference>
<dbReference type="PANTHER" id="PTHR21528">
    <property type="entry name" value="DEHYDRODOLICHYL DIPHOSPHATE SYNTHASE COMPLEX SUBUNIT NUS1"/>
    <property type="match status" value="1"/>
</dbReference>
<evidence type="ECO:0000256" key="9">
    <source>
        <dbReference type="ARBA" id="ARBA00022842"/>
    </source>
</evidence>
<keyword evidence="10" id="KW-1133">Transmembrane helix</keyword>
<dbReference type="GO" id="GO:0005789">
    <property type="term" value="C:endoplasmic reticulum membrane"/>
    <property type="evidence" value="ECO:0007669"/>
    <property type="project" value="UniProtKB-SubCell"/>
</dbReference>
<accession>A0A9D4TPI0</accession>
<gene>
    <name evidence="13" type="ORF">D9Q98_004366</name>
</gene>